<feature type="region of interest" description="Disordered" evidence="3">
    <location>
        <begin position="238"/>
        <end position="263"/>
    </location>
</feature>
<evidence type="ECO:0000313" key="6">
    <source>
        <dbReference type="RefSeq" id="XP_030742134.1"/>
    </source>
</evidence>
<evidence type="ECO:0000256" key="3">
    <source>
        <dbReference type="SAM" id="MobiDB-lite"/>
    </source>
</evidence>
<evidence type="ECO:0000259" key="4">
    <source>
        <dbReference type="PROSITE" id="PS50835"/>
    </source>
</evidence>
<dbReference type="InterPro" id="IPR007110">
    <property type="entry name" value="Ig-like_dom"/>
</dbReference>
<dbReference type="InterPro" id="IPR003599">
    <property type="entry name" value="Ig_sub"/>
</dbReference>
<dbReference type="Proteomes" id="UP000694863">
    <property type="component" value="Unplaced"/>
</dbReference>
<dbReference type="PROSITE" id="PS50835">
    <property type="entry name" value="IG_LIKE"/>
    <property type="match status" value="1"/>
</dbReference>
<dbReference type="RefSeq" id="XP_030742134.1">
    <property type="nucleotide sequence ID" value="XM_030886274.1"/>
</dbReference>
<evidence type="ECO:0000313" key="5">
    <source>
        <dbReference type="Proteomes" id="UP000694863"/>
    </source>
</evidence>
<proteinExistence type="predicted"/>
<keyword evidence="2" id="KW-0393">Immunoglobulin domain</keyword>
<keyword evidence="1" id="KW-1015">Disulfide bond</keyword>
<reference evidence="6" key="1">
    <citation type="submission" date="2025-08" db="UniProtKB">
        <authorList>
            <consortium name="RefSeq"/>
        </authorList>
    </citation>
    <scope>IDENTIFICATION</scope>
</reference>
<evidence type="ECO:0000256" key="1">
    <source>
        <dbReference type="ARBA" id="ARBA00023157"/>
    </source>
</evidence>
<dbReference type="GeneID" id="101644531"/>
<dbReference type="SUPFAM" id="SSF48726">
    <property type="entry name" value="Immunoglobulin"/>
    <property type="match status" value="1"/>
</dbReference>
<organism evidence="5 6">
    <name type="scientific">Echinops telfairi</name>
    <name type="common">Lesser hedgehog tenrec</name>
    <dbReference type="NCBI Taxonomy" id="9371"/>
    <lineage>
        <taxon>Eukaryota</taxon>
        <taxon>Metazoa</taxon>
        <taxon>Chordata</taxon>
        <taxon>Craniata</taxon>
        <taxon>Vertebrata</taxon>
        <taxon>Euteleostomi</taxon>
        <taxon>Mammalia</taxon>
        <taxon>Eutheria</taxon>
        <taxon>Afrotheria</taxon>
        <taxon>Tenrecidae</taxon>
        <taxon>Tenrecinae</taxon>
        <taxon>Echinops</taxon>
    </lineage>
</organism>
<gene>
    <name evidence="6" type="primary">LOC101644531</name>
</gene>
<feature type="domain" description="Ig-like" evidence="4">
    <location>
        <begin position="37"/>
        <end position="129"/>
    </location>
</feature>
<dbReference type="InterPro" id="IPR050412">
    <property type="entry name" value="Ig-like_Receptors_ImmuneReg"/>
</dbReference>
<dbReference type="Pfam" id="PF00047">
    <property type="entry name" value="ig"/>
    <property type="match status" value="1"/>
</dbReference>
<evidence type="ECO:0000256" key="2">
    <source>
        <dbReference type="ARBA" id="ARBA00023319"/>
    </source>
</evidence>
<name>A0ABM1VKL0_ECHTE</name>
<dbReference type="PANTHER" id="PTHR11738">
    <property type="entry name" value="MHC CLASS I NK CELL RECEPTOR"/>
    <property type="match status" value="1"/>
</dbReference>
<dbReference type="InterPro" id="IPR013151">
    <property type="entry name" value="Immunoglobulin_dom"/>
</dbReference>
<sequence>MYSGHAGKYQCDYYSSHDWSQPSDPLLLVLTASEDKPSLSAHPGPSVAPGQNVSLQCRSSGWFDTVYWFREDINHPPQLIHSESQTGPFQANFTMSHVTSAHGGTYRCYTSFRKYLLSQPSDPLELVVSGGLQDHHQSEAPKDAAVTDHQPGEEVELDIQLAPFLLDAFWAGGCADLLSSLVPPPVSSPELPLGVVCSPEKEDPQAVTYAQVNHSRTRQGADAPQDTQVTYAELNHSTLRRNRQASSEEAAQDPSVYAELAKH</sequence>
<dbReference type="InterPro" id="IPR036179">
    <property type="entry name" value="Ig-like_dom_sf"/>
</dbReference>
<dbReference type="Gene3D" id="2.60.40.10">
    <property type="entry name" value="Immunoglobulins"/>
    <property type="match status" value="2"/>
</dbReference>
<dbReference type="PANTHER" id="PTHR11738:SF88">
    <property type="entry name" value="IG-LIKE DOMAIN-CONTAINING PROTEIN"/>
    <property type="match status" value="1"/>
</dbReference>
<dbReference type="SMART" id="SM00409">
    <property type="entry name" value="IG"/>
    <property type="match status" value="1"/>
</dbReference>
<dbReference type="InterPro" id="IPR013783">
    <property type="entry name" value="Ig-like_fold"/>
</dbReference>
<accession>A0ABM1VKL0</accession>
<protein>
    <submittedName>
        <fullName evidence="6">Leukocyte immunoglobulin-like receptor subfamily B member 4</fullName>
    </submittedName>
</protein>
<keyword evidence="5" id="KW-1185">Reference proteome</keyword>